<dbReference type="InterPro" id="IPR039852">
    <property type="entry name" value="CAND1/CAND2"/>
</dbReference>
<dbReference type="InterPro" id="IPR013932">
    <property type="entry name" value="TATA-bd_TIP120"/>
</dbReference>
<evidence type="ECO:0000256" key="4">
    <source>
        <dbReference type="SAM" id="MobiDB-lite"/>
    </source>
</evidence>
<dbReference type="InterPro" id="IPR011989">
    <property type="entry name" value="ARM-like"/>
</dbReference>
<evidence type="ECO:0000313" key="7">
    <source>
        <dbReference type="Proteomes" id="UP001217754"/>
    </source>
</evidence>
<dbReference type="PANTHER" id="PTHR12696">
    <property type="entry name" value="TIP120"/>
    <property type="match status" value="1"/>
</dbReference>
<comment type="similarity">
    <text evidence="1">Belongs to the CAND family.</text>
</comment>
<evidence type="ECO:0000313" key="6">
    <source>
        <dbReference type="EMBL" id="WFD39056.1"/>
    </source>
</evidence>
<proteinExistence type="inferred from homology"/>
<name>A0AAF0F3B1_9BASI</name>
<dbReference type="AlphaFoldDB" id="A0AAF0F3B1"/>
<evidence type="ECO:0000256" key="3">
    <source>
        <dbReference type="ARBA" id="ARBA00022786"/>
    </source>
</evidence>
<keyword evidence="3" id="KW-0833">Ubl conjugation pathway</keyword>
<dbReference type="EMBL" id="CP119960">
    <property type="protein sequence ID" value="WFD39056.1"/>
    <property type="molecule type" value="Genomic_DNA"/>
</dbReference>
<dbReference type="Gene3D" id="1.25.10.10">
    <property type="entry name" value="Leucine-rich Repeat Variant"/>
    <property type="match status" value="1"/>
</dbReference>
<sequence length="1221" mass="131776">MGANRATMLALLDKMKSPDADFRYMALNDLASSISHESFVYHPMDETVEAATVKEVLELLIDKNAEVKNLAVKTLGTLSTRVRGGNFHVIITSLGALVREDDEERRDIASLALRTTMDEIAADAALSQVAVQNLVPVLVAQVQSSNVSQAQQTSAMDALLDVLAHFPEAIVQDPSMQTSVLETLLGVLHSRAALTKRAIQGLGMLSVECVPATYTQVLERGLATLQGAPPAATRTAIQLLGVLARETPLRLRPVAAARAQDVLHVLHAGTNLDQDDRDEFLESCLQTLSSLLVHVITPGSMDLHNLVEQVLSLLKYDPNATDYEEEEEEEEEDDDLLDDDYSDDDDLSWKVRRASGKLLAALCTNHLDAVRPMAYTIASALVARFSEREESVRLEVLSTFALLLQRLADGPEVSGHKRKRDNVERAERAAPLLDLLPHAVRSLGRQACTGSPVTQIACLDTLAQLAAVFGKAMAPHREPILVAVRRILSGNREAVAHDRSRALACVALLRELAMAAPAELAAELPYVVQVYADAIAAKHHRTALEALRASATLSQNVVQALGAQAVVSQLARLYDAALERLQRSDSDQALREAALGTIGTLLCSAGPELGARLEPGLDAIRTRLANEVLRTACLSVVFDVLACDTLRPLPLLSAFAQSLLEPLLSLASVPDSNVSVLALRCLYSTLALLREHVPYDGRVAVVQLLRSVPVSAEAPTLAPLLALADLVVRTDPTQSRTVVESVLHAVLPLLGSPTLPTHTLDVLCGLLRSLAAAEDSLAPALVSALENTWEAQCAAPTHGSLTPLAFARCLGAAAGTSAALPAMLSRVTALLAAQDAAPQSLGYYTLGVLGQQGTLCGWPEAPVVFSQVLGAPESTGRAFALGGMVLGDAQFRAPLDARLEEDLVPALRILREALANANDEQLEMLTAHYWPRLTLHVLSLSLDDAGQAVLDVLCECIARMVFSDPHSCLQQLEEEVHSHTPAVRAKVLGVARTVVTLDREHALDAMLAPQLWRILQLLGDEELEVRRGAVMALHAVVYNRPELVQEQLGALLPKLYQTTVVREDLKRKVAMGPFTVITDDGLDLRKNAFETLFTLLETCFAEMQVTDVLRCAVQALQDDDSVKLLACLMIMRIADLAPEQVSPFLDEISAPLRTVLTRKIRDNATKQEVEKANELTHAAVRVLAHLSAACEVSMYPDFCELIAQTQQSPHAPLLAKLTAAP</sequence>
<feature type="compositionally biased region" description="Acidic residues" evidence="4">
    <location>
        <begin position="322"/>
        <end position="341"/>
    </location>
</feature>
<accession>A0AAF0F3B1</accession>
<keyword evidence="7" id="KW-1185">Reference proteome</keyword>
<dbReference type="GO" id="GO:0010265">
    <property type="term" value="P:SCF complex assembly"/>
    <property type="evidence" value="ECO:0007669"/>
    <property type="project" value="InterPro"/>
</dbReference>
<feature type="domain" description="TATA-binding protein interacting (TIP20)" evidence="5">
    <location>
        <begin position="1043"/>
        <end position="1193"/>
    </location>
</feature>
<organism evidence="6 7">
    <name type="scientific">Malassezia japonica</name>
    <dbReference type="NCBI Taxonomy" id="223818"/>
    <lineage>
        <taxon>Eukaryota</taxon>
        <taxon>Fungi</taxon>
        <taxon>Dikarya</taxon>
        <taxon>Basidiomycota</taxon>
        <taxon>Ustilaginomycotina</taxon>
        <taxon>Malasseziomycetes</taxon>
        <taxon>Malasseziales</taxon>
        <taxon>Malasseziaceae</taxon>
        <taxon>Malassezia</taxon>
    </lineage>
</organism>
<keyword evidence="2" id="KW-0677">Repeat</keyword>
<dbReference type="GeneID" id="85225675"/>
<evidence type="ECO:0000256" key="2">
    <source>
        <dbReference type="ARBA" id="ARBA00022737"/>
    </source>
</evidence>
<gene>
    <name evidence="6" type="ORF">MJAP1_002026</name>
</gene>
<feature type="region of interest" description="Disordered" evidence="4">
    <location>
        <begin position="320"/>
        <end position="341"/>
    </location>
</feature>
<dbReference type="SUPFAM" id="SSF48371">
    <property type="entry name" value="ARM repeat"/>
    <property type="match status" value="1"/>
</dbReference>
<evidence type="ECO:0000256" key="1">
    <source>
        <dbReference type="ARBA" id="ARBA00007657"/>
    </source>
</evidence>
<evidence type="ECO:0000259" key="5">
    <source>
        <dbReference type="Pfam" id="PF08623"/>
    </source>
</evidence>
<protein>
    <recommendedName>
        <fullName evidence="5">TATA-binding protein interacting (TIP20) domain-containing protein</fullName>
    </recommendedName>
</protein>
<reference evidence="6" key="1">
    <citation type="submission" date="2023-03" db="EMBL/GenBank/DDBJ databases">
        <title>Mating type loci evolution in Malassezia.</title>
        <authorList>
            <person name="Coelho M.A."/>
        </authorList>
    </citation>
    <scope>NUCLEOTIDE SEQUENCE</scope>
    <source>
        <strain evidence="6">CBS 9431</strain>
    </source>
</reference>
<dbReference type="RefSeq" id="XP_060121953.1">
    <property type="nucleotide sequence ID" value="XM_060265970.1"/>
</dbReference>
<dbReference type="Proteomes" id="UP001217754">
    <property type="component" value="Chromosome 3"/>
</dbReference>
<dbReference type="Pfam" id="PF08623">
    <property type="entry name" value="TIP120"/>
    <property type="match status" value="1"/>
</dbReference>
<dbReference type="InterPro" id="IPR016024">
    <property type="entry name" value="ARM-type_fold"/>
</dbReference>